<dbReference type="InterPro" id="IPR052045">
    <property type="entry name" value="Sulfur_Carrier/Prot_Modifier"/>
</dbReference>
<dbReference type="Pfam" id="PF02597">
    <property type="entry name" value="ThiS"/>
    <property type="match status" value="1"/>
</dbReference>
<dbReference type="AlphaFoldDB" id="A0A9D7SSB6"/>
<dbReference type="Proteomes" id="UP000808337">
    <property type="component" value="Unassembled WGS sequence"/>
</dbReference>
<gene>
    <name evidence="1" type="ORF">IPP15_07305</name>
</gene>
<dbReference type="InterPro" id="IPR012675">
    <property type="entry name" value="Beta-grasp_dom_sf"/>
</dbReference>
<dbReference type="PANTHER" id="PTHR38031:SF1">
    <property type="entry name" value="SULFUR CARRIER PROTEIN CYSO"/>
    <property type="match status" value="1"/>
</dbReference>
<reference evidence="1 2" key="1">
    <citation type="submission" date="2020-10" db="EMBL/GenBank/DDBJ databases">
        <title>Connecting structure to function with the recovery of over 1000 high-quality activated sludge metagenome-assembled genomes encoding full-length rRNA genes using long-read sequencing.</title>
        <authorList>
            <person name="Singleton C.M."/>
            <person name="Petriglieri F."/>
            <person name="Kristensen J.M."/>
            <person name="Kirkegaard R.H."/>
            <person name="Michaelsen T.Y."/>
            <person name="Andersen M.H."/>
            <person name="Karst S.M."/>
            <person name="Dueholm M.S."/>
            <person name="Nielsen P.H."/>
            <person name="Albertsen M."/>
        </authorList>
    </citation>
    <scope>NUCLEOTIDE SEQUENCE [LARGE SCALE GENOMIC DNA]</scope>
    <source>
        <strain evidence="1">Ribe_18-Q3-R11-54_MAXAC.273</strain>
    </source>
</reference>
<protein>
    <submittedName>
        <fullName evidence="1">MoaD/ThiS family protein</fullName>
    </submittedName>
</protein>
<proteinExistence type="predicted"/>
<name>A0A9D7SSB6_9BACT</name>
<comment type="caution">
    <text evidence="1">The sequence shown here is derived from an EMBL/GenBank/DDBJ whole genome shotgun (WGS) entry which is preliminary data.</text>
</comment>
<evidence type="ECO:0000313" key="1">
    <source>
        <dbReference type="EMBL" id="MBK9982218.1"/>
    </source>
</evidence>
<dbReference type="InterPro" id="IPR016155">
    <property type="entry name" value="Mopterin_synth/thiamin_S_b"/>
</dbReference>
<dbReference type="Gene3D" id="3.10.20.30">
    <property type="match status" value="1"/>
</dbReference>
<evidence type="ECO:0000313" key="2">
    <source>
        <dbReference type="Proteomes" id="UP000808337"/>
    </source>
</evidence>
<accession>A0A9D7SSB6</accession>
<sequence length="95" mass="10552">MITIFIPTPLRRFTSDKSSVIVAARNVTEAIRQLITSHPSLSPYIYDESELIRKHVRIYLGEEDIREKQGTDTLLKDGDELSIIPAIAGGSGLVN</sequence>
<dbReference type="PANTHER" id="PTHR38031">
    <property type="entry name" value="SULFUR CARRIER PROTEIN SLR0821-RELATED"/>
    <property type="match status" value="1"/>
</dbReference>
<dbReference type="EMBL" id="JADKGY010000005">
    <property type="protein sequence ID" value="MBK9982218.1"/>
    <property type="molecule type" value="Genomic_DNA"/>
</dbReference>
<organism evidence="1 2">
    <name type="scientific">Candidatus Opimibacter skivensis</name>
    <dbReference type="NCBI Taxonomy" id="2982028"/>
    <lineage>
        <taxon>Bacteria</taxon>
        <taxon>Pseudomonadati</taxon>
        <taxon>Bacteroidota</taxon>
        <taxon>Saprospiria</taxon>
        <taxon>Saprospirales</taxon>
        <taxon>Saprospiraceae</taxon>
        <taxon>Candidatus Opimibacter</taxon>
    </lineage>
</organism>
<dbReference type="InterPro" id="IPR003749">
    <property type="entry name" value="ThiS/MoaD-like"/>
</dbReference>
<dbReference type="SUPFAM" id="SSF54285">
    <property type="entry name" value="MoaD/ThiS"/>
    <property type="match status" value="1"/>
</dbReference>